<dbReference type="AlphaFoldDB" id="A0A2I0ILE5"/>
<reference evidence="1 2" key="1">
    <citation type="submission" date="2017-11" db="EMBL/GenBank/DDBJ databases">
        <title>De-novo sequencing of pomegranate (Punica granatum L.) genome.</title>
        <authorList>
            <person name="Akparov Z."/>
            <person name="Amiraslanov A."/>
            <person name="Hajiyeva S."/>
            <person name="Abbasov M."/>
            <person name="Kaur K."/>
            <person name="Hamwieh A."/>
            <person name="Solovyev V."/>
            <person name="Salamov A."/>
            <person name="Braich B."/>
            <person name="Kosarev P."/>
            <person name="Mahmoud A."/>
            <person name="Hajiyev E."/>
            <person name="Babayeva S."/>
            <person name="Izzatullayeva V."/>
            <person name="Mammadov A."/>
            <person name="Mammadov A."/>
            <person name="Sharifova S."/>
            <person name="Ojaghi J."/>
            <person name="Eynullazada K."/>
            <person name="Bayramov B."/>
            <person name="Abdulazimova A."/>
            <person name="Shahmuradov I."/>
        </authorList>
    </citation>
    <scope>NUCLEOTIDE SEQUENCE [LARGE SCALE GENOMIC DNA]</scope>
    <source>
        <strain evidence="2">cv. AG2017</strain>
        <tissue evidence="1">Leaf</tissue>
    </source>
</reference>
<dbReference type="Proteomes" id="UP000233551">
    <property type="component" value="Unassembled WGS sequence"/>
</dbReference>
<dbReference type="EMBL" id="PGOL01002823">
    <property type="protein sequence ID" value="PKI44835.1"/>
    <property type="molecule type" value="Genomic_DNA"/>
</dbReference>
<accession>A0A2I0ILE5</accession>
<protein>
    <submittedName>
        <fullName evidence="1">Uncharacterized protein</fullName>
    </submittedName>
</protein>
<organism evidence="1 2">
    <name type="scientific">Punica granatum</name>
    <name type="common">Pomegranate</name>
    <dbReference type="NCBI Taxonomy" id="22663"/>
    <lineage>
        <taxon>Eukaryota</taxon>
        <taxon>Viridiplantae</taxon>
        <taxon>Streptophyta</taxon>
        <taxon>Embryophyta</taxon>
        <taxon>Tracheophyta</taxon>
        <taxon>Spermatophyta</taxon>
        <taxon>Magnoliopsida</taxon>
        <taxon>eudicotyledons</taxon>
        <taxon>Gunneridae</taxon>
        <taxon>Pentapetalae</taxon>
        <taxon>rosids</taxon>
        <taxon>malvids</taxon>
        <taxon>Myrtales</taxon>
        <taxon>Lythraceae</taxon>
        <taxon>Punica</taxon>
    </lineage>
</organism>
<comment type="caution">
    <text evidence="1">The sequence shown here is derived from an EMBL/GenBank/DDBJ whole genome shotgun (WGS) entry which is preliminary data.</text>
</comment>
<sequence length="130" mass="14106">MASGVYTIHALDDLTQGLLALVIGRKAEVRFTDHLHLLCIDRFPHGHDQKFHLRVEHLGSRAMIRYDGRRGGGLDGASGPNITWAEALFSSGPSLCVPAPFASKVMVQITRSKQGPPPLKTRSIAVLRGA</sequence>
<gene>
    <name evidence="1" type="ORF">CRG98_034783</name>
</gene>
<keyword evidence="2" id="KW-1185">Reference proteome</keyword>
<evidence type="ECO:0000313" key="2">
    <source>
        <dbReference type="Proteomes" id="UP000233551"/>
    </source>
</evidence>
<proteinExistence type="predicted"/>
<evidence type="ECO:0000313" key="1">
    <source>
        <dbReference type="EMBL" id="PKI44835.1"/>
    </source>
</evidence>
<name>A0A2I0ILE5_PUNGR</name>